<evidence type="ECO:0000313" key="1">
    <source>
        <dbReference type="EMBL" id="EIJ38245.1"/>
    </source>
</evidence>
<name>I3C3Q2_9FLAO</name>
<dbReference type="AlphaFoldDB" id="I3C3Q2"/>
<dbReference type="eggNOG" id="ENOG502ZUPD">
    <property type="taxonomic scope" value="Bacteria"/>
</dbReference>
<dbReference type="EMBL" id="JH651379">
    <property type="protein sequence ID" value="EIJ38245.1"/>
    <property type="molecule type" value="Genomic_DNA"/>
</dbReference>
<keyword evidence="2" id="KW-1185">Reference proteome</keyword>
<sequence length="255" mass="28925">MKIRNFPIAAVLLTLAMVGCDDSTSDEFEEVNGNVKEKYLKGVTTLSPQNDYYNRTFAIGYDSNNRVSTASNGSESSIFVYDDNGSLSNITGGNSDAFSMNELYKSPYDAFEVGHVEEYDDNGNPKIISFIEEDYDYETQDYVYEQYTAELEYDNVPNPYFHTLKAAGFIEAMDKVQLNFSMTPQASEIVAARNLFPNNNPTRITYKNSNNEIIYLYNADYEYDNDNYPTEAVITTSDLNSGETSQYTVIYSYKD</sequence>
<gene>
    <name evidence="1" type="ORF">JoomaDRAFT_1227</name>
</gene>
<dbReference type="HOGENOM" id="CLU_1092781_0_0_10"/>
<evidence type="ECO:0008006" key="3">
    <source>
        <dbReference type="Google" id="ProtNLM"/>
    </source>
</evidence>
<reference evidence="1 2" key="1">
    <citation type="submission" date="2012-02" db="EMBL/GenBank/DDBJ databases">
        <title>Improved High-Quality Draft genome of Joostella marina DSM 19592.</title>
        <authorList>
            <consortium name="US DOE Joint Genome Institute (JGI-PGF)"/>
            <person name="Lucas S."/>
            <person name="Copeland A."/>
            <person name="Lapidus A."/>
            <person name="Bruce D."/>
            <person name="Goodwin L."/>
            <person name="Pitluck S."/>
            <person name="Peters L."/>
            <person name="Chertkov O."/>
            <person name="Ovchinnikova G."/>
            <person name="Kyrpides N."/>
            <person name="Mavromatis K."/>
            <person name="Detter J.C."/>
            <person name="Han C."/>
            <person name="Land M."/>
            <person name="Hauser L."/>
            <person name="Markowitz V."/>
            <person name="Cheng J.-F."/>
            <person name="Hugenholtz P."/>
            <person name="Woyke T."/>
            <person name="Wu D."/>
            <person name="Tindall B."/>
            <person name="Brambilla E."/>
            <person name="Klenk H.-P."/>
            <person name="Eisen J.A."/>
        </authorList>
    </citation>
    <scope>NUCLEOTIDE SEQUENCE [LARGE SCALE GENOMIC DNA]</scope>
    <source>
        <strain evidence="1 2">DSM 19592</strain>
    </source>
</reference>
<proteinExistence type="predicted"/>
<accession>I3C3Q2</accession>
<dbReference type="Proteomes" id="UP000004690">
    <property type="component" value="Unassembled WGS sequence"/>
</dbReference>
<evidence type="ECO:0000313" key="2">
    <source>
        <dbReference type="Proteomes" id="UP000004690"/>
    </source>
</evidence>
<protein>
    <recommendedName>
        <fullName evidence="3">DUF4595 domain-containing protein</fullName>
    </recommendedName>
</protein>
<dbReference type="PROSITE" id="PS51257">
    <property type="entry name" value="PROKAR_LIPOPROTEIN"/>
    <property type="match status" value="1"/>
</dbReference>
<organism evidence="1 2">
    <name type="scientific">Galbibacter orientalis DSM 19592</name>
    <dbReference type="NCBI Taxonomy" id="926559"/>
    <lineage>
        <taxon>Bacteria</taxon>
        <taxon>Pseudomonadati</taxon>
        <taxon>Bacteroidota</taxon>
        <taxon>Flavobacteriia</taxon>
        <taxon>Flavobacteriales</taxon>
        <taxon>Flavobacteriaceae</taxon>
        <taxon>Galbibacter</taxon>
    </lineage>
</organism>
<dbReference type="OrthoDB" id="1417299at2"/>
<dbReference type="RefSeq" id="WP_008611401.1">
    <property type="nucleotide sequence ID" value="NZ_JH651379.1"/>
</dbReference>